<dbReference type="GO" id="GO:0008270">
    <property type="term" value="F:zinc ion binding"/>
    <property type="evidence" value="ECO:0007669"/>
    <property type="project" value="UniProtKB-KW"/>
</dbReference>
<keyword evidence="1" id="KW-0863">Zinc-finger</keyword>
<reference evidence="4 5" key="1">
    <citation type="submission" date="2020-09" db="EMBL/GenBank/DDBJ databases">
        <title>De no assembly of potato wild relative species, Solanum commersonii.</title>
        <authorList>
            <person name="Cho K."/>
        </authorList>
    </citation>
    <scope>NUCLEOTIDE SEQUENCE [LARGE SCALE GENOMIC DNA]</scope>
    <source>
        <strain evidence="4">LZ3.2</strain>
        <tissue evidence="4">Leaf</tissue>
    </source>
</reference>
<dbReference type="GO" id="GO:0003676">
    <property type="term" value="F:nucleic acid binding"/>
    <property type="evidence" value="ECO:0007669"/>
    <property type="project" value="InterPro"/>
</dbReference>
<feature type="domain" description="CCHC-type" evidence="3">
    <location>
        <begin position="196"/>
        <end position="211"/>
    </location>
</feature>
<dbReference type="InterPro" id="IPR001878">
    <property type="entry name" value="Znf_CCHC"/>
</dbReference>
<dbReference type="PANTHER" id="PTHR34482">
    <property type="entry name" value="DNA DAMAGE-INDUCIBLE PROTEIN 1-LIKE"/>
    <property type="match status" value="1"/>
</dbReference>
<evidence type="ECO:0000259" key="3">
    <source>
        <dbReference type="PROSITE" id="PS50158"/>
    </source>
</evidence>
<dbReference type="SMART" id="SM00343">
    <property type="entry name" value="ZnF_C2HC"/>
    <property type="match status" value="1"/>
</dbReference>
<protein>
    <recommendedName>
        <fullName evidence="3">CCHC-type domain-containing protein</fullName>
    </recommendedName>
</protein>
<feature type="region of interest" description="Disordered" evidence="2">
    <location>
        <begin position="119"/>
        <end position="176"/>
    </location>
</feature>
<keyword evidence="1" id="KW-0862">Zinc</keyword>
<dbReference type="Gene3D" id="4.10.60.10">
    <property type="entry name" value="Zinc finger, CCHC-type"/>
    <property type="match status" value="1"/>
</dbReference>
<dbReference type="EMBL" id="JACXVP010000012">
    <property type="protein sequence ID" value="KAG5571472.1"/>
    <property type="molecule type" value="Genomic_DNA"/>
</dbReference>
<dbReference type="PANTHER" id="PTHR34482:SF57">
    <property type="entry name" value="RETROTRANSPOSON GAG DOMAIN-CONTAINING PROTEIN"/>
    <property type="match status" value="1"/>
</dbReference>
<dbReference type="OrthoDB" id="1849062at2759"/>
<feature type="compositionally biased region" description="Polar residues" evidence="2">
    <location>
        <begin position="162"/>
        <end position="173"/>
    </location>
</feature>
<dbReference type="Pfam" id="PF03140">
    <property type="entry name" value="DUF247"/>
    <property type="match status" value="1"/>
</dbReference>
<evidence type="ECO:0000313" key="4">
    <source>
        <dbReference type="EMBL" id="KAG5571472.1"/>
    </source>
</evidence>
<gene>
    <name evidence="4" type="ORF">H5410_061238</name>
</gene>
<proteinExistence type="predicted"/>
<keyword evidence="5" id="KW-1185">Reference proteome</keyword>
<evidence type="ECO:0000256" key="2">
    <source>
        <dbReference type="SAM" id="MobiDB-lite"/>
    </source>
</evidence>
<dbReference type="Pfam" id="PF00098">
    <property type="entry name" value="zf-CCHC"/>
    <property type="match status" value="1"/>
</dbReference>
<keyword evidence="1" id="KW-0479">Metal-binding</keyword>
<organism evidence="4 5">
    <name type="scientific">Solanum commersonii</name>
    <name type="common">Commerson's wild potato</name>
    <name type="synonym">Commerson's nightshade</name>
    <dbReference type="NCBI Taxonomy" id="4109"/>
    <lineage>
        <taxon>Eukaryota</taxon>
        <taxon>Viridiplantae</taxon>
        <taxon>Streptophyta</taxon>
        <taxon>Embryophyta</taxon>
        <taxon>Tracheophyta</taxon>
        <taxon>Spermatophyta</taxon>
        <taxon>Magnoliopsida</taxon>
        <taxon>eudicotyledons</taxon>
        <taxon>Gunneridae</taxon>
        <taxon>Pentapetalae</taxon>
        <taxon>asterids</taxon>
        <taxon>lamiids</taxon>
        <taxon>Solanales</taxon>
        <taxon>Solanaceae</taxon>
        <taxon>Solanoideae</taxon>
        <taxon>Solaneae</taxon>
        <taxon>Solanum</taxon>
    </lineage>
</organism>
<dbReference type="Proteomes" id="UP000824120">
    <property type="component" value="Chromosome 12"/>
</dbReference>
<dbReference type="AlphaFoldDB" id="A0A9J5W8J2"/>
<evidence type="ECO:0000256" key="1">
    <source>
        <dbReference type="PROSITE-ProRule" id="PRU00047"/>
    </source>
</evidence>
<evidence type="ECO:0000313" key="5">
    <source>
        <dbReference type="Proteomes" id="UP000824120"/>
    </source>
</evidence>
<name>A0A9J5W8J2_SOLCO</name>
<sequence length="386" mass="44328">MMLLDACFILNNIDISTRSTRNSSSKQSNTIKHLGILESMSVHEYCLKFTKLSRYASEMVADMRSWMSLFIFGLPRLSNKESKVAMRIGDMGIEKLMIHVQQVEEDKLRNREEFKNKGVKTCGNEFGKQKKGPTPSSTSALAPKNKSDYHSQNSKHFRTRSVESQGSVAQGGNETPACANSCRSHSGVCRDGFTSCFKCGQNGHFMRECPECKQSNDLHLDDLLQGQREKEIVFMLSLVTDSKRIRQIPPHLLEVFRRVLVIGSDDESNSTQSRSYDFIFDYFCDCWRKNYVSHKSGMLTNVFRFIMDLKANGIHFRPSRIDSLKGVRFISHYYYGKLKLPSRYVSTYTKVIFMNIIAYELCPNGPIDRVVVSYIYFHEITNDFTK</sequence>
<dbReference type="InterPro" id="IPR004158">
    <property type="entry name" value="DUF247_pln"/>
</dbReference>
<comment type="caution">
    <text evidence="4">The sequence shown here is derived from an EMBL/GenBank/DDBJ whole genome shotgun (WGS) entry which is preliminary data.</text>
</comment>
<accession>A0A9J5W8J2</accession>
<dbReference type="PROSITE" id="PS50158">
    <property type="entry name" value="ZF_CCHC"/>
    <property type="match status" value="1"/>
</dbReference>